<protein>
    <submittedName>
        <fullName evidence="1">Uncharacterized protein</fullName>
    </submittedName>
</protein>
<dbReference type="Proteomes" id="UP000373449">
    <property type="component" value="Unassembled WGS sequence"/>
</dbReference>
<proteinExistence type="predicted"/>
<gene>
    <name evidence="1" type="ORF">NCTC12282_04155</name>
</gene>
<dbReference type="EMBL" id="CAADJA010000002">
    <property type="protein sequence ID" value="VFS49740.1"/>
    <property type="molecule type" value="Genomic_DNA"/>
</dbReference>
<reference evidence="1 2" key="1">
    <citation type="submission" date="2019-03" db="EMBL/GenBank/DDBJ databases">
        <authorList>
            <consortium name="Pathogen Informatics"/>
        </authorList>
    </citation>
    <scope>NUCLEOTIDE SEQUENCE [LARGE SCALE GENOMIC DNA]</scope>
    <source>
        <strain evidence="1 2">NCTC12282</strain>
    </source>
</reference>
<accession>A0A484ZMW8</accession>
<name>A0A484ZMW8_9GAMM</name>
<evidence type="ECO:0000313" key="2">
    <source>
        <dbReference type="Proteomes" id="UP000373449"/>
    </source>
</evidence>
<evidence type="ECO:0000313" key="1">
    <source>
        <dbReference type="EMBL" id="VFS49740.1"/>
    </source>
</evidence>
<organism evidence="1 2">
    <name type="scientific">Budvicia aquatica</name>
    <dbReference type="NCBI Taxonomy" id="82979"/>
    <lineage>
        <taxon>Bacteria</taxon>
        <taxon>Pseudomonadati</taxon>
        <taxon>Pseudomonadota</taxon>
        <taxon>Gammaproteobacteria</taxon>
        <taxon>Enterobacterales</taxon>
        <taxon>Budviciaceae</taxon>
        <taxon>Budvicia</taxon>
    </lineage>
</organism>
<dbReference type="AlphaFoldDB" id="A0A484ZMW8"/>
<sequence>MKAKLAVIAGLLCISSAGDTSKYAKFERDCPLPYC</sequence>